<comment type="caution">
    <text evidence="1">The sequence shown here is derived from an EMBL/GenBank/DDBJ whole genome shotgun (WGS) entry which is preliminary data.</text>
</comment>
<proteinExistence type="predicted"/>
<organism evidence="1 2">
    <name type="scientific">Ambrosiozyma monospora</name>
    <name type="common">Yeast</name>
    <name type="synonym">Endomycopsis monosporus</name>
    <dbReference type="NCBI Taxonomy" id="43982"/>
    <lineage>
        <taxon>Eukaryota</taxon>
        <taxon>Fungi</taxon>
        <taxon>Dikarya</taxon>
        <taxon>Ascomycota</taxon>
        <taxon>Saccharomycotina</taxon>
        <taxon>Pichiomycetes</taxon>
        <taxon>Pichiales</taxon>
        <taxon>Pichiaceae</taxon>
        <taxon>Ambrosiozyma</taxon>
    </lineage>
</organism>
<reference evidence="1" key="1">
    <citation type="submission" date="2023-04" db="EMBL/GenBank/DDBJ databases">
        <title>Ambrosiozyma monospora NBRC 10751.</title>
        <authorList>
            <person name="Ichikawa N."/>
            <person name="Sato H."/>
            <person name="Tonouchi N."/>
        </authorList>
    </citation>
    <scope>NUCLEOTIDE SEQUENCE</scope>
    <source>
        <strain evidence="1">NBRC 10751</strain>
    </source>
</reference>
<protein>
    <submittedName>
        <fullName evidence="1">Unnamed protein product</fullName>
    </submittedName>
</protein>
<evidence type="ECO:0000313" key="2">
    <source>
        <dbReference type="Proteomes" id="UP001165064"/>
    </source>
</evidence>
<evidence type="ECO:0000313" key="1">
    <source>
        <dbReference type="EMBL" id="GME79433.1"/>
    </source>
</evidence>
<accession>A0ACB5T1V2</accession>
<keyword evidence="2" id="KW-1185">Reference proteome</keyword>
<dbReference type="Proteomes" id="UP001165064">
    <property type="component" value="Unassembled WGS sequence"/>
</dbReference>
<sequence>MFFNVIFQLAVILLDTTSAAPIPSADVDAEPLKIISFASQFRYADNELVTKLQKRDEVVDAKFHQTVVTFPLTIDSQEITLVADTGSYSTWALKKSVGGTLCDNGSCIDDSNVDTSSDDYSISYVGGFSASGKLATGTVSVGGSSSASGFKFGLVDSASGDNGGYAWSGLGYNSDYSSNNEQLLDVLKNGGVIDKKIFSLEYETENLDFGSDVMGSAELTFGGYNESNSDIKFFSQSATSSLQTSFKSVSQGSNSADASGSKNILFDSGSTNFSAKQKYIDVIEANYKTNADYESFFTCSDYKDTVVKFQFDDSSALEIPFLDFAWTYYQDSYDLCQLMIDTLSDSDEFEMVFGQYALKNLVTVFDVENKQVGIAPNKAGSKWA</sequence>
<gene>
    <name evidence="1" type="ORF">Amon02_000394800</name>
</gene>
<dbReference type="EMBL" id="BSXS01002597">
    <property type="protein sequence ID" value="GME79433.1"/>
    <property type="molecule type" value="Genomic_DNA"/>
</dbReference>
<name>A0ACB5T1V2_AMBMO</name>